<proteinExistence type="predicted"/>
<dbReference type="Proteomes" id="UP001498398">
    <property type="component" value="Unassembled WGS sequence"/>
</dbReference>
<keyword evidence="3" id="KW-0732">Signal</keyword>
<dbReference type="PANTHER" id="PTHR10340">
    <property type="entry name" value="SPHINGOMYELIN PHOSPHODIESTERASE"/>
    <property type="match status" value="1"/>
</dbReference>
<evidence type="ECO:0000256" key="2">
    <source>
        <dbReference type="ARBA" id="ARBA00023180"/>
    </source>
</evidence>
<keyword evidence="5" id="KW-1185">Reference proteome</keyword>
<accession>A0ABR1K4U4</accession>
<dbReference type="PANTHER" id="PTHR10340:SF55">
    <property type="entry name" value="ENDOPOLYPHOSPHATASE"/>
    <property type="match status" value="1"/>
</dbReference>
<keyword evidence="2" id="KW-0325">Glycoprotein</keyword>
<protein>
    <submittedName>
        <fullName evidence="4">Endopolyphosphatase</fullName>
        <ecNumber evidence="4">3.6.1.10</ecNumber>
    </submittedName>
</protein>
<dbReference type="GO" id="GO:0000298">
    <property type="term" value="F:endopolyphosphatase activity"/>
    <property type="evidence" value="ECO:0007669"/>
    <property type="project" value="UniProtKB-EC"/>
</dbReference>
<keyword evidence="1 4" id="KW-0378">Hydrolase</keyword>
<feature type="chain" id="PRO_5047484531" evidence="3">
    <location>
        <begin position="21"/>
        <end position="130"/>
    </location>
</feature>
<feature type="signal peptide" evidence="3">
    <location>
        <begin position="1"/>
        <end position="20"/>
    </location>
</feature>
<dbReference type="EC" id="3.6.1.10" evidence="4"/>
<name>A0ABR1K4U4_9AGAR</name>
<organism evidence="4 5">
    <name type="scientific">Marasmiellus scandens</name>
    <dbReference type="NCBI Taxonomy" id="2682957"/>
    <lineage>
        <taxon>Eukaryota</taxon>
        <taxon>Fungi</taxon>
        <taxon>Dikarya</taxon>
        <taxon>Basidiomycota</taxon>
        <taxon>Agaricomycotina</taxon>
        <taxon>Agaricomycetes</taxon>
        <taxon>Agaricomycetidae</taxon>
        <taxon>Agaricales</taxon>
        <taxon>Marasmiineae</taxon>
        <taxon>Omphalotaceae</taxon>
        <taxon>Marasmiellus</taxon>
    </lineage>
</organism>
<comment type="caution">
    <text evidence="4">The sequence shown here is derived from an EMBL/GenBank/DDBJ whole genome shotgun (WGS) entry which is preliminary data.</text>
</comment>
<evidence type="ECO:0000313" key="5">
    <source>
        <dbReference type="Proteomes" id="UP001498398"/>
    </source>
</evidence>
<evidence type="ECO:0000256" key="1">
    <source>
        <dbReference type="ARBA" id="ARBA00022801"/>
    </source>
</evidence>
<dbReference type="EMBL" id="JBANRG010000002">
    <property type="protein sequence ID" value="KAK7470627.1"/>
    <property type="molecule type" value="Genomic_DNA"/>
</dbReference>
<reference evidence="4 5" key="1">
    <citation type="submission" date="2024-01" db="EMBL/GenBank/DDBJ databases">
        <title>A draft genome for the cacao thread blight pathogen Marasmiellus scandens.</title>
        <authorList>
            <person name="Baruah I.K."/>
            <person name="Leung J."/>
            <person name="Bukari Y."/>
            <person name="Amoako-Attah I."/>
            <person name="Meinhardt L.W."/>
            <person name="Bailey B.A."/>
            <person name="Cohen S.P."/>
        </authorList>
    </citation>
    <scope>NUCLEOTIDE SEQUENCE [LARGE SCALE GENOMIC DNA]</scope>
    <source>
        <strain evidence="4 5">GH-19</strain>
    </source>
</reference>
<evidence type="ECO:0000256" key="3">
    <source>
        <dbReference type="SAM" id="SignalP"/>
    </source>
</evidence>
<gene>
    <name evidence="4" type="primary">PPN1_2</name>
    <name evidence="4" type="ORF">VKT23_002051</name>
</gene>
<sequence>MSMFGRALVLALAVVHTTWAMPMAEAPAQQVLATSTKPRQLHGRFLQITDMHPDPHYEEGTSVKKACHRKNPKKKKNRAGYYGTAYSDCDSPFRLTNFTLDFLEKNWADDIDFVICKSCFYVFAGRAKVI</sequence>
<evidence type="ECO:0000313" key="4">
    <source>
        <dbReference type="EMBL" id="KAK7470627.1"/>
    </source>
</evidence>